<evidence type="ECO:0000313" key="3">
    <source>
        <dbReference type="Proteomes" id="UP001501581"/>
    </source>
</evidence>
<name>A0ABP4E6R6_9ACTN</name>
<dbReference type="RefSeq" id="WP_343990586.1">
    <property type="nucleotide sequence ID" value="NZ_BAAALG010000001.1"/>
</dbReference>
<protein>
    <submittedName>
        <fullName evidence="2">Nuclear transport factor 2 family protein</fullName>
    </submittedName>
</protein>
<dbReference type="SUPFAM" id="SSF54427">
    <property type="entry name" value="NTF2-like"/>
    <property type="match status" value="1"/>
</dbReference>
<feature type="domain" description="SnoaL-like" evidence="1">
    <location>
        <begin position="21"/>
        <end position="145"/>
    </location>
</feature>
<evidence type="ECO:0000313" key="2">
    <source>
        <dbReference type="EMBL" id="GAA1091490.1"/>
    </source>
</evidence>
<gene>
    <name evidence="2" type="ORF">GCM10009668_02830</name>
</gene>
<organism evidence="2 3">
    <name type="scientific">Nocardioides dubius</name>
    <dbReference type="NCBI Taxonomy" id="317019"/>
    <lineage>
        <taxon>Bacteria</taxon>
        <taxon>Bacillati</taxon>
        <taxon>Actinomycetota</taxon>
        <taxon>Actinomycetes</taxon>
        <taxon>Propionibacteriales</taxon>
        <taxon>Nocardioidaceae</taxon>
        <taxon>Nocardioides</taxon>
    </lineage>
</organism>
<evidence type="ECO:0000259" key="1">
    <source>
        <dbReference type="Pfam" id="PF13577"/>
    </source>
</evidence>
<reference evidence="3" key="1">
    <citation type="journal article" date="2019" name="Int. J. Syst. Evol. Microbiol.">
        <title>The Global Catalogue of Microorganisms (GCM) 10K type strain sequencing project: providing services to taxonomists for standard genome sequencing and annotation.</title>
        <authorList>
            <consortium name="The Broad Institute Genomics Platform"/>
            <consortium name="The Broad Institute Genome Sequencing Center for Infectious Disease"/>
            <person name="Wu L."/>
            <person name="Ma J."/>
        </authorList>
    </citation>
    <scope>NUCLEOTIDE SEQUENCE [LARGE SCALE GENOMIC DNA]</scope>
    <source>
        <strain evidence="3">JCM 13008</strain>
    </source>
</reference>
<dbReference type="Gene3D" id="3.10.450.50">
    <property type="match status" value="1"/>
</dbReference>
<proteinExistence type="predicted"/>
<keyword evidence="3" id="KW-1185">Reference proteome</keyword>
<accession>A0ABP4E6R6</accession>
<dbReference type="Proteomes" id="UP001501581">
    <property type="component" value="Unassembled WGS sequence"/>
</dbReference>
<comment type="caution">
    <text evidence="2">The sequence shown here is derived from an EMBL/GenBank/DDBJ whole genome shotgun (WGS) entry which is preliminary data.</text>
</comment>
<dbReference type="EMBL" id="BAAALG010000001">
    <property type="protein sequence ID" value="GAA1091490.1"/>
    <property type="molecule type" value="Genomic_DNA"/>
</dbReference>
<dbReference type="InterPro" id="IPR037401">
    <property type="entry name" value="SnoaL-like"/>
</dbReference>
<dbReference type="Pfam" id="PF13577">
    <property type="entry name" value="SnoaL_4"/>
    <property type="match status" value="1"/>
</dbReference>
<dbReference type="InterPro" id="IPR032710">
    <property type="entry name" value="NTF2-like_dom_sf"/>
</dbReference>
<sequence>MSESIHEQLAALSSEVARLRRFADLAEITQLIAAYGPLVDSGSATATAALWTEGGSYSVGGLLELSGRAAIEEMVHSEMHQGFIQNGAGHVLTSPAVTVHDDGTAVAYNHSLLITADGDGFAIHRLTANKWLLARTDAGWQVTQRVNHVLDGQPAARELLGEVAGAR</sequence>